<feature type="transmembrane region" description="Helical" evidence="1">
    <location>
        <begin position="7"/>
        <end position="29"/>
    </location>
</feature>
<evidence type="ECO:0000313" key="2">
    <source>
        <dbReference type="EMBL" id="OJA19995.1"/>
    </source>
</evidence>
<protein>
    <submittedName>
        <fullName evidence="2">Uncharacterized protein</fullName>
    </submittedName>
</protein>
<keyword evidence="1" id="KW-1133">Transmembrane helix</keyword>
<keyword evidence="3" id="KW-1185">Reference proteome</keyword>
<evidence type="ECO:0000256" key="1">
    <source>
        <dbReference type="SAM" id="Phobius"/>
    </source>
</evidence>
<accession>A0A1J8QJ96</accession>
<evidence type="ECO:0000313" key="3">
    <source>
        <dbReference type="Proteomes" id="UP000183567"/>
    </source>
</evidence>
<proteinExistence type="predicted"/>
<organism evidence="2 3">
    <name type="scientific">Rhizopogon vesiculosus</name>
    <dbReference type="NCBI Taxonomy" id="180088"/>
    <lineage>
        <taxon>Eukaryota</taxon>
        <taxon>Fungi</taxon>
        <taxon>Dikarya</taxon>
        <taxon>Basidiomycota</taxon>
        <taxon>Agaricomycotina</taxon>
        <taxon>Agaricomycetes</taxon>
        <taxon>Agaricomycetidae</taxon>
        <taxon>Boletales</taxon>
        <taxon>Suillineae</taxon>
        <taxon>Rhizopogonaceae</taxon>
        <taxon>Rhizopogon</taxon>
    </lineage>
</organism>
<dbReference type="OrthoDB" id="2690748at2759"/>
<sequence>MSLYKLVVIWLWMLDALHLALITHCVYYYLVANYANISVLTEIVWSFKLQIVIDIIIVFGVHVLYVYRIWIRSIKNSPCNSGDNCDPNFRCRHR</sequence>
<comment type="caution">
    <text evidence="2">The sequence shown here is derived from an EMBL/GenBank/DDBJ whole genome shotgun (WGS) entry which is preliminary data.</text>
</comment>
<keyword evidence="1" id="KW-0472">Membrane</keyword>
<reference evidence="2 3" key="1">
    <citation type="submission" date="2016-03" db="EMBL/GenBank/DDBJ databases">
        <title>Comparative genomics of the ectomycorrhizal sister species Rhizopogon vinicolor and Rhizopogon vesiculosus (Basidiomycota: Boletales) reveals a divergence of the mating type B locus.</title>
        <authorList>
            <person name="Mujic A.B."/>
            <person name="Kuo A."/>
            <person name="Tritt A."/>
            <person name="Lipzen A."/>
            <person name="Chen C."/>
            <person name="Johnson J."/>
            <person name="Sharma A."/>
            <person name="Barry K."/>
            <person name="Grigoriev I.V."/>
            <person name="Spatafora J.W."/>
        </authorList>
    </citation>
    <scope>NUCLEOTIDE SEQUENCE [LARGE SCALE GENOMIC DNA]</scope>
    <source>
        <strain evidence="2 3">AM-OR11-056</strain>
    </source>
</reference>
<dbReference type="Proteomes" id="UP000183567">
    <property type="component" value="Unassembled WGS sequence"/>
</dbReference>
<dbReference type="EMBL" id="LVVM01000765">
    <property type="protein sequence ID" value="OJA19995.1"/>
    <property type="molecule type" value="Genomic_DNA"/>
</dbReference>
<feature type="transmembrane region" description="Helical" evidence="1">
    <location>
        <begin position="49"/>
        <end position="67"/>
    </location>
</feature>
<gene>
    <name evidence="2" type="ORF">AZE42_05639</name>
</gene>
<keyword evidence="1" id="KW-0812">Transmembrane</keyword>
<dbReference type="STRING" id="180088.A0A1J8QJ96"/>
<dbReference type="AlphaFoldDB" id="A0A1J8QJ96"/>
<name>A0A1J8QJ96_9AGAM</name>